<feature type="transmembrane region" description="Helical" evidence="2">
    <location>
        <begin position="85"/>
        <end position="103"/>
    </location>
</feature>
<feature type="transmembrane region" description="Helical" evidence="2">
    <location>
        <begin position="55"/>
        <end position="78"/>
    </location>
</feature>
<dbReference type="InterPro" id="IPR050327">
    <property type="entry name" value="Proton-linked_MCT"/>
</dbReference>
<feature type="transmembrane region" description="Helical" evidence="2">
    <location>
        <begin position="174"/>
        <end position="193"/>
    </location>
</feature>
<feature type="transmembrane region" description="Helical" evidence="2">
    <location>
        <begin position="239"/>
        <end position="260"/>
    </location>
</feature>
<dbReference type="InterPro" id="IPR011701">
    <property type="entry name" value="MFS"/>
</dbReference>
<dbReference type="Gene3D" id="1.20.1250.20">
    <property type="entry name" value="MFS general substrate transporter like domains"/>
    <property type="match status" value="2"/>
</dbReference>
<feature type="transmembrane region" description="Helical" evidence="2">
    <location>
        <begin position="280"/>
        <end position="297"/>
    </location>
</feature>
<organism evidence="4 5">
    <name type="scientific">Mesorhabditis spiculigera</name>
    <dbReference type="NCBI Taxonomy" id="96644"/>
    <lineage>
        <taxon>Eukaryota</taxon>
        <taxon>Metazoa</taxon>
        <taxon>Ecdysozoa</taxon>
        <taxon>Nematoda</taxon>
        <taxon>Chromadorea</taxon>
        <taxon>Rhabditida</taxon>
        <taxon>Rhabditina</taxon>
        <taxon>Rhabditomorpha</taxon>
        <taxon>Rhabditoidea</taxon>
        <taxon>Rhabditidae</taxon>
        <taxon>Mesorhabditinae</taxon>
        <taxon>Mesorhabditis</taxon>
    </lineage>
</organism>
<dbReference type="PANTHER" id="PTHR11360">
    <property type="entry name" value="MONOCARBOXYLATE TRANSPORTER"/>
    <property type="match status" value="1"/>
</dbReference>
<evidence type="ECO:0000259" key="3">
    <source>
        <dbReference type="PROSITE" id="PS50850"/>
    </source>
</evidence>
<dbReference type="EMBL" id="CATQJA010001156">
    <property type="protein sequence ID" value="CAJ0566036.1"/>
    <property type="molecule type" value="Genomic_DNA"/>
</dbReference>
<accession>A0AA36FXQ7</accession>
<dbReference type="GO" id="GO:0008028">
    <property type="term" value="F:monocarboxylic acid transmembrane transporter activity"/>
    <property type="evidence" value="ECO:0007669"/>
    <property type="project" value="TreeGrafter"/>
</dbReference>
<proteinExistence type="predicted"/>
<dbReference type="SUPFAM" id="SSF103473">
    <property type="entry name" value="MFS general substrate transporter"/>
    <property type="match status" value="1"/>
</dbReference>
<dbReference type="CDD" id="cd17352">
    <property type="entry name" value="MFS_MCT_SLC16"/>
    <property type="match status" value="1"/>
</dbReference>
<sequence length="437" mass="46928">MTTAATKKTKGIDGGWGWLVVLSAFLIHVVADGFVNTLGILMDDLKTQLHSDNTNAALVFSILNGFYMASGVFATVLIDRIGCNLTCAIGCVFSATGCFLSLWADSMLWLGVTVGVILGTGAGLMYCPAIVCVTRHFHHKRALATGITVCGAGIGSFLFSPINAFVITHFGAPAVFKLFTGLFLFSILFALTFREVPKEPAKPEAENGQLLAKPAEKKEEEDGMLHWFKEALILFKNPFFLFYGLSAMLTSFGTNGPTYFLPFYAKETLKLSQEEAAMPLAVYGLLNTIGRVVCGFIGDFRENKSRNRVVLLGSSLVICGLLCCGSFLMLDFWSLAVYAGLFGFSLSASICLMSVVLVDLVGTEKLTQAFGIVLTLKGIGTLAGPSIAGFLADIAGSYHPTYIFSGLALVFSGLLLIPMLGKVSKAKRSEQPQQIDQ</sequence>
<dbReference type="GO" id="GO:0016020">
    <property type="term" value="C:membrane"/>
    <property type="evidence" value="ECO:0007669"/>
    <property type="project" value="UniProtKB-SubCell"/>
</dbReference>
<protein>
    <recommendedName>
        <fullName evidence="3">Major facilitator superfamily (MFS) profile domain-containing protein</fullName>
    </recommendedName>
</protein>
<dbReference type="AlphaFoldDB" id="A0AA36FXQ7"/>
<dbReference type="Pfam" id="PF07690">
    <property type="entry name" value="MFS_1"/>
    <property type="match status" value="1"/>
</dbReference>
<feature type="transmembrane region" description="Helical" evidence="2">
    <location>
        <begin position="402"/>
        <end position="421"/>
    </location>
</feature>
<keyword evidence="2" id="KW-0812">Transmembrane</keyword>
<dbReference type="PANTHER" id="PTHR11360:SF284">
    <property type="entry name" value="EG:103B4.3 PROTEIN-RELATED"/>
    <property type="match status" value="1"/>
</dbReference>
<feature type="transmembrane region" description="Helical" evidence="2">
    <location>
        <begin position="143"/>
        <end position="162"/>
    </location>
</feature>
<feature type="transmembrane region" description="Helical" evidence="2">
    <location>
        <begin position="109"/>
        <end position="131"/>
    </location>
</feature>
<feature type="non-terminal residue" evidence="4">
    <location>
        <position position="1"/>
    </location>
</feature>
<name>A0AA36FXQ7_9BILA</name>
<dbReference type="Proteomes" id="UP001177023">
    <property type="component" value="Unassembled WGS sequence"/>
</dbReference>
<dbReference type="InterPro" id="IPR036259">
    <property type="entry name" value="MFS_trans_sf"/>
</dbReference>
<evidence type="ECO:0000313" key="4">
    <source>
        <dbReference type="EMBL" id="CAJ0566036.1"/>
    </source>
</evidence>
<keyword evidence="2" id="KW-1133">Transmembrane helix</keyword>
<feature type="transmembrane region" description="Helical" evidence="2">
    <location>
        <begin position="309"/>
        <end position="330"/>
    </location>
</feature>
<evidence type="ECO:0000256" key="1">
    <source>
        <dbReference type="ARBA" id="ARBA00004141"/>
    </source>
</evidence>
<keyword evidence="5" id="KW-1185">Reference proteome</keyword>
<feature type="domain" description="Major facilitator superfamily (MFS) profile" evidence="3">
    <location>
        <begin position="17"/>
        <end position="424"/>
    </location>
</feature>
<dbReference type="PROSITE" id="PS50850">
    <property type="entry name" value="MFS"/>
    <property type="match status" value="1"/>
</dbReference>
<evidence type="ECO:0000256" key="2">
    <source>
        <dbReference type="SAM" id="Phobius"/>
    </source>
</evidence>
<comment type="subcellular location">
    <subcellularLocation>
        <location evidence="1">Membrane</location>
        <topology evidence="1">Multi-pass membrane protein</topology>
    </subcellularLocation>
</comment>
<gene>
    <name evidence="4" type="ORF">MSPICULIGERA_LOCUS4652</name>
</gene>
<comment type="caution">
    <text evidence="4">The sequence shown here is derived from an EMBL/GenBank/DDBJ whole genome shotgun (WGS) entry which is preliminary data.</text>
</comment>
<feature type="transmembrane region" description="Helical" evidence="2">
    <location>
        <begin position="336"/>
        <end position="358"/>
    </location>
</feature>
<reference evidence="4" key="1">
    <citation type="submission" date="2023-06" db="EMBL/GenBank/DDBJ databases">
        <authorList>
            <person name="Delattre M."/>
        </authorList>
    </citation>
    <scope>NUCLEOTIDE SEQUENCE</scope>
    <source>
        <strain evidence="4">AF72</strain>
    </source>
</reference>
<keyword evidence="2" id="KW-0472">Membrane</keyword>
<evidence type="ECO:0000313" key="5">
    <source>
        <dbReference type="Proteomes" id="UP001177023"/>
    </source>
</evidence>
<feature type="transmembrane region" description="Helical" evidence="2">
    <location>
        <begin position="16"/>
        <end position="35"/>
    </location>
</feature>
<dbReference type="InterPro" id="IPR020846">
    <property type="entry name" value="MFS_dom"/>
</dbReference>
<feature type="transmembrane region" description="Helical" evidence="2">
    <location>
        <begin position="370"/>
        <end position="390"/>
    </location>
</feature>